<dbReference type="PANTHER" id="PTHR10286">
    <property type="entry name" value="INORGANIC PYROPHOSPHATASE"/>
    <property type="match status" value="1"/>
</dbReference>
<dbReference type="SUPFAM" id="SSF50324">
    <property type="entry name" value="Inorganic pyrophosphatase"/>
    <property type="match status" value="1"/>
</dbReference>
<keyword evidence="5 7" id="KW-0460">Magnesium</keyword>
<feature type="binding site" evidence="7">
    <location>
        <position position="42"/>
    </location>
    <ligand>
        <name>substrate</name>
    </ligand>
</feature>
<feature type="binding site" evidence="7">
    <location>
        <position position="101"/>
    </location>
    <ligand>
        <name>Mg(2+)</name>
        <dbReference type="ChEBI" id="CHEBI:18420"/>
        <label>1</label>
    </ligand>
</feature>
<dbReference type="EMBL" id="PCST01000015">
    <property type="protein sequence ID" value="PIP55823.1"/>
    <property type="molecule type" value="Genomic_DNA"/>
</dbReference>
<evidence type="ECO:0000313" key="9">
    <source>
        <dbReference type="Proteomes" id="UP000229794"/>
    </source>
</evidence>
<keyword evidence="2 7" id="KW-0963">Cytoplasm</keyword>
<sequence>MHLWHDIEPGTADKINVIVEIPRGSKNKYEMDKKTGLIALDRVMRSAQDFPFDYGFVPKTLWHDGDALDVIILTTYPLQSGTLVRVRPVGIMEVIDNGESDNKIIAVPIDDVRWDNVQDLADVNPHTIKEIEHFYSTYKKLQNIEVEVKGFKSKNEAKNAFKEGLKLYTQKYQTK</sequence>
<dbReference type="GO" id="GO:0000287">
    <property type="term" value="F:magnesium ion binding"/>
    <property type="evidence" value="ECO:0007669"/>
    <property type="project" value="UniProtKB-UniRule"/>
</dbReference>
<dbReference type="Gene3D" id="3.90.80.10">
    <property type="entry name" value="Inorganic pyrophosphatase"/>
    <property type="match status" value="1"/>
</dbReference>
<proteinExistence type="inferred from homology"/>
<evidence type="ECO:0000256" key="3">
    <source>
        <dbReference type="ARBA" id="ARBA00022723"/>
    </source>
</evidence>
<dbReference type="InterPro" id="IPR008162">
    <property type="entry name" value="Pyrophosphatase"/>
</dbReference>
<evidence type="ECO:0000256" key="5">
    <source>
        <dbReference type="ARBA" id="ARBA00022842"/>
    </source>
</evidence>
<feature type="binding site" evidence="7">
    <location>
        <position position="28"/>
    </location>
    <ligand>
        <name>substrate</name>
    </ligand>
</feature>
<dbReference type="GO" id="GO:0005737">
    <property type="term" value="C:cytoplasm"/>
    <property type="evidence" value="ECO:0007669"/>
    <property type="project" value="UniProtKB-SubCell"/>
</dbReference>
<comment type="caution">
    <text evidence="8">The sequence shown here is derived from an EMBL/GenBank/DDBJ whole genome shotgun (WGS) entry which is preliminary data.</text>
</comment>
<evidence type="ECO:0000256" key="2">
    <source>
        <dbReference type="ARBA" id="ARBA00022490"/>
    </source>
</evidence>
<comment type="catalytic activity">
    <reaction evidence="6 7">
        <text>diphosphate + H2O = 2 phosphate + H(+)</text>
        <dbReference type="Rhea" id="RHEA:24576"/>
        <dbReference type="ChEBI" id="CHEBI:15377"/>
        <dbReference type="ChEBI" id="CHEBI:15378"/>
        <dbReference type="ChEBI" id="CHEBI:33019"/>
        <dbReference type="ChEBI" id="CHEBI:43474"/>
        <dbReference type="EC" id="3.6.1.1"/>
    </reaction>
</comment>
<dbReference type="InterPro" id="IPR036649">
    <property type="entry name" value="Pyrophosphatase_sf"/>
</dbReference>
<evidence type="ECO:0000313" key="8">
    <source>
        <dbReference type="EMBL" id="PIP55823.1"/>
    </source>
</evidence>
<dbReference type="HAMAP" id="MF_00209">
    <property type="entry name" value="Inorganic_PPase"/>
    <property type="match status" value="1"/>
</dbReference>
<feature type="binding site" evidence="7">
    <location>
        <position position="69"/>
    </location>
    <ligand>
        <name>Mg(2+)</name>
        <dbReference type="ChEBI" id="CHEBI:18420"/>
        <label>1</label>
    </ligand>
</feature>
<dbReference type="EC" id="3.6.1.1" evidence="7"/>
<accession>A0A2H0BDR2</accession>
<feature type="binding site" evidence="7">
    <location>
        <position position="69"/>
    </location>
    <ligand>
        <name>Mg(2+)</name>
        <dbReference type="ChEBI" id="CHEBI:18420"/>
        <label>2</label>
    </ligand>
</feature>
<organism evidence="8 9">
    <name type="scientific">Candidatus Zambryskibacteria bacterium CG22_combo_CG10-13_8_21_14_all_42_17</name>
    <dbReference type="NCBI Taxonomy" id="1975118"/>
    <lineage>
        <taxon>Bacteria</taxon>
        <taxon>Candidatus Zambryskiibacteriota</taxon>
    </lineage>
</organism>
<evidence type="ECO:0000256" key="1">
    <source>
        <dbReference type="ARBA" id="ARBA00001946"/>
    </source>
</evidence>
<comment type="similarity">
    <text evidence="7">Belongs to the PPase family.</text>
</comment>
<evidence type="ECO:0000256" key="7">
    <source>
        <dbReference type="HAMAP-Rule" id="MF_00209"/>
    </source>
</evidence>
<evidence type="ECO:0000256" key="6">
    <source>
        <dbReference type="ARBA" id="ARBA00047820"/>
    </source>
</evidence>
<keyword evidence="3 7" id="KW-0479">Metal-binding</keyword>
<comment type="subcellular location">
    <subcellularLocation>
        <location evidence="7">Cytoplasm</location>
    </subcellularLocation>
</comment>
<dbReference type="Proteomes" id="UP000229794">
    <property type="component" value="Unassembled WGS sequence"/>
</dbReference>
<dbReference type="AlphaFoldDB" id="A0A2H0BDR2"/>
<dbReference type="GO" id="GO:0004427">
    <property type="term" value="F:inorganic diphosphate phosphatase activity"/>
    <property type="evidence" value="ECO:0007669"/>
    <property type="project" value="UniProtKB-UniRule"/>
</dbReference>
<comment type="cofactor">
    <cofactor evidence="1 7">
        <name>Mg(2+)</name>
        <dbReference type="ChEBI" id="CHEBI:18420"/>
    </cofactor>
</comment>
<reference evidence="8 9" key="1">
    <citation type="submission" date="2017-09" db="EMBL/GenBank/DDBJ databases">
        <title>Depth-based differentiation of microbial function through sediment-hosted aquifers and enrichment of novel symbionts in the deep terrestrial subsurface.</title>
        <authorList>
            <person name="Probst A.J."/>
            <person name="Ladd B."/>
            <person name="Jarett J.K."/>
            <person name="Geller-Mcgrath D.E."/>
            <person name="Sieber C.M."/>
            <person name="Emerson J.B."/>
            <person name="Anantharaman K."/>
            <person name="Thomas B.C."/>
            <person name="Malmstrom R."/>
            <person name="Stieglmeier M."/>
            <person name="Klingl A."/>
            <person name="Woyke T."/>
            <person name="Ryan C.M."/>
            <person name="Banfield J.F."/>
        </authorList>
    </citation>
    <scope>NUCLEOTIDE SEQUENCE [LARGE SCALE GENOMIC DNA]</scope>
    <source>
        <strain evidence="8">CG22_combo_CG10-13_8_21_14_all_42_17</strain>
    </source>
</reference>
<dbReference type="FunFam" id="3.90.80.10:FF:000003">
    <property type="entry name" value="Inorganic pyrophosphatase"/>
    <property type="match status" value="1"/>
</dbReference>
<evidence type="ECO:0000256" key="4">
    <source>
        <dbReference type="ARBA" id="ARBA00022801"/>
    </source>
</evidence>
<comment type="subunit">
    <text evidence="7">Homohexamer.</text>
</comment>
<dbReference type="CDD" id="cd00412">
    <property type="entry name" value="pyrophosphatase"/>
    <property type="match status" value="1"/>
</dbReference>
<protein>
    <recommendedName>
        <fullName evidence="7">Inorganic pyrophosphatase</fullName>
        <ecNumber evidence="7">3.6.1.1</ecNumber>
    </recommendedName>
    <alternativeName>
        <fullName evidence="7">Pyrophosphate phospho-hydrolase</fullName>
        <shortName evidence="7">PPase</shortName>
    </alternativeName>
</protein>
<gene>
    <name evidence="7" type="primary">ppa</name>
    <name evidence="8" type="ORF">COX06_01150</name>
</gene>
<dbReference type="GO" id="GO:0006796">
    <property type="term" value="P:phosphate-containing compound metabolic process"/>
    <property type="evidence" value="ECO:0007669"/>
    <property type="project" value="InterPro"/>
</dbReference>
<feature type="binding site" evidence="7">
    <location>
        <position position="64"/>
    </location>
    <ligand>
        <name>Mg(2+)</name>
        <dbReference type="ChEBI" id="CHEBI:18420"/>
        <label>1</label>
    </ligand>
</feature>
<dbReference type="Pfam" id="PF00719">
    <property type="entry name" value="Pyrophosphatase"/>
    <property type="match status" value="1"/>
</dbReference>
<comment type="function">
    <text evidence="7">Catalyzes the hydrolysis of inorganic pyrophosphate (PPi) forming two phosphate ions.</text>
</comment>
<keyword evidence="4 7" id="KW-0378">Hydrolase</keyword>
<feature type="binding site" evidence="7">
    <location>
        <position position="54"/>
    </location>
    <ligand>
        <name>substrate</name>
    </ligand>
</feature>
<name>A0A2H0BDR2_9BACT</name>
<feature type="binding site" evidence="7">
    <location>
        <position position="138"/>
    </location>
    <ligand>
        <name>substrate</name>
    </ligand>
</feature>